<proteinExistence type="predicted"/>
<accession>A0ABS8ASX9</accession>
<dbReference type="InterPro" id="IPR013431">
    <property type="entry name" value="Delta_60_rpt"/>
</dbReference>
<dbReference type="Gene3D" id="2.80.10.50">
    <property type="match status" value="7"/>
</dbReference>
<evidence type="ECO:0000256" key="1">
    <source>
        <dbReference type="SAM" id="SignalP"/>
    </source>
</evidence>
<keyword evidence="1" id="KW-0732">Signal</keyword>
<reference evidence="2" key="1">
    <citation type="submission" date="2021-10" db="EMBL/GenBank/DDBJ databases">
        <authorList>
            <person name="Dean J.D."/>
            <person name="Kim M.K."/>
            <person name="Newey C.N."/>
            <person name="Stoker T.S."/>
            <person name="Thompson D.W."/>
            <person name="Grose J.H."/>
        </authorList>
    </citation>
    <scope>NUCLEOTIDE SEQUENCE</scope>
    <source>
        <strain evidence="2">BT178</strain>
    </source>
</reference>
<feature type="chain" id="PRO_5046230085" evidence="1">
    <location>
        <begin position="24"/>
        <end position="835"/>
    </location>
</feature>
<sequence length="835" mass="85859">MKLFRLLLCSLLLLPLLAPAVSAQTLDPSFTRATSYAPASVYSVLVDAAGRRVVSGTFSRASGVATSRLVRYDAAGTLDQSFLQNVGVVNEILKVKNAPGNKYLLVGLSNEITAGGAIQKGLSRLNSDGSIDATWTSTTGAELGGTDGFVDDCALQPDGKVVVAGYFDTYNTSPANNLVRLNADGTVDASFNIGFGASDEVYTVLVQPDGKILLGGYFSTFNGQACSGIARLNANGSYDDTFVPTLEAGSVVTDITVQPDGKILLAGNLNPSSTNIGLLRLTATGTVDSGFTPPAFASGSIGNLYFDNNIVLQPDGKILVSGFFSLSAGGPANGVARLNANGTLDASFQVGAGPNGSITGLALQANGTVLVSGYFSAFNGRQSALVQLSSTGALDAAFVPTFQLPGVIYAVARQADGKLLVGGTFTELNGQVAYRLARLNADGTLDAAFSGNTGALPGPVNAIQIQPDGKILLNSSALVLRLNANGSYDNTFTAAFFQGLINALALQADGSLLVGGRLTSLNGTAVYGLVRLRSTGAVDAGFLPGVPTGLGQISVVEDVLVQPDGKIVVAGTYQQGNSTTARVVRYEATGTVDNSFVNTGSYTNTTPASARVYALARQADGKILVGGFFGLYDGNARSSLARLNADGTLDAVFATGTTITGAVYTLAVQPNRRILLGGSFTSSGLPSNLARVLEDGQPDATYARTAVPNSAVQAVLVQPDGGIVLGGNFAAISGQPAMSIARLTAPNVLHVAASAAVAARTQAWPVPAHTTLSLSLDAVARPQSVQLLDNLGRTVLNQPVTQPTLTLPVEQLRAGVYLLRVNYAEGPVTRRVVVE</sequence>
<protein>
    <submittedName>
        <fullName evidence="2">T9SS type A sorting domain-containing protein</fullName>
    </submittedName>
</protein>
<comment type="caution">
    <text evidence="2">The sequence shown here is derived from an EMBL/GenBank/DDBJ whole genome shotgun (WGS) entry which is preliminary data.</text>
</comment>
<name>A0ABS8ASX9_9BACT</name>
<dbReference type="EMBL" id="JAJADR010000004">
    <property type="protein sequence ID" value="MCB2409313.1"/>
    <property type="molecule type" value="Genomic_DNA"/>
</dbReference>
<dbReference type="NCBIfam" id="TIGR02608">
    <property type="entry name" value="delta_60_rpt"/>
    <property type="match status" value="14"/>
</dbReference>
<dbReference type="PANTHER" id="PTHR42754:SF1">
    <property type="entry name" value="LIPOPROTEIN"/>
    <property type="match status" value="1"/>
</dbReference>
<dbReference type="NCBIfam" id="TIGR04183">
    <property type="entry name" value="Por_Secre_tail"/>
    <property type="match status" value="1"/>
</dbReference>
<evidence type="ECO:0000313" key="3">
    <source>
        <dbReference type="Proteomes" id="UP001165296"/>
    </source>
</evidence>
<dbReference type="Pfam" id="PF17164">
    <property type="entry name" value="DUF5122"/>
    <property type="match status" value="14"/>
</dbReference>
<dbReference type="InterPro" id="IPR026444">
    <property type="entry name" value="Secre_tail"/>
</dbReference>
<dbReference type="Proteomes" id="UP001165296">
    <property type="component" value="Unassembled WGS sequence"/>
</dbReference>
<dbReference type="PANTHER" id="PTHR42754">
    <property type="entry name" value="ENDOGLUCANASE"/>
    <property type="match status" value="1"/>
</dbReference>
<dbReference type="RefSeq" id="WP_226176930.1">
    <property type="nucleotide sequence ID" value="NZ_JAJADR010000004.1"/>
</dbReference>
<keyword evidence="3" id="KW-1185">Reference proteome</keyword>
<dbReference type="SUPFAM" id="SSF63829">
    <property type="entry name" value="Calcium-dependent phosphotriesterase"/>
    <property type="match status" value="2"/>
</dbReference>
<evidence type="ECO:0000313" key="2">
    <source>
        <dbReference type="EMBL" id="MCB2409313.1"/>
    </source>
</evidence>
<dbReference type="SUPFAM" id="SSF101898">
    <property type="entry name" value="NHL repeat"/>
    <property type="match status" value="1"/>
</dbReference>
<gene>
    <name evidence="2" type="ORF">LGH74_15075</name>
</gene>
<feature type="signal peptide" evidence="1">
    <location>
        <begin position="1"/>
        <end position="23"/>
    </location>
</feature>
<organism evidence="2 3">
    <name type="scientific">Hymenobacter lucidus</name>
    <dbReference type="NCBI Taxonomy" id="2880930"/>
    <lineage>
        <taxon>Bacteria</taxon>
        <taxon>Pseudomonadati</taxon>
        <taxon>Bacteroidota</taxon>
        <taxon>Cytophagia</taxon>
        <taxon>Cytophagales</taxon>
        <taxon>Hymenobacteraceae</taxon>
        <taxon>Hymenobacter</taxon>
    </lineage>
</organism>